<accession>A0ABQ3SFL4</accession>
<evidence type="ECO:0000313" key="2">
    <source>
        <dbReference type="Proteomes" id="UP000613974"/>
    </source>
</evidence>
<organism evidence="1 2">
    <name type="scientific">Streptomyces nojiriensis</name>
    <dbReference type="NCBI Taxonomy" id="66374"/>
    <lineage>
        <taxon>Bacteria</taxon>
        <taxon>Bacillati</taxon>
        <taxon>Actinomycetota</taxon>
        <taxon>Actinomycetes</taxon>
        <taxon>Kitasatosporales</taxon>
        <taxon>Streptomycetaceae</taxon>
        <taxon>Streptomyces</taxon>
    </lineage>
</organism>
<keyword evidence="2" id="KW-1185">Reference proteome</keyword>
<dbReference type="RefSeq" id="WP_189739262.1">
    <property type="nucleotide sequence ID" value="NZ_BMRL01000007.1"/>
</dbReference>
<dbReference type="Proteomes" id="UP000613974">
    <property type="component" value="Unassembled WGS sequence"/>
</dbReference>
<gene>
    <name evidence="1" type="ORF">Snoj_08070</name>
</gene>
<sequence length="83" mass="8765">MNRSPGTFVFDAPSLLAGLVQHGYRTVCVGGVTSTKCWLVIVWADHGHAFGADVYHGRGMAHPTVTTAPFACTVLGQRPTLGP</sequence>
<protein>
    <submittedName>
        <fullName evidence="1">Uncharacterized protein</fullName>
    </submittedName>
</protein>
<proteinExistence type="predicted"/>
<name>A0ABQ3SFL4_9ACTN</name>
<comment type="caution">
    <text evidence="1">The sequence shown here is derived from an EMBL/GenBank/DDBJ whole genome shotgun (WGS) entry which is preliminary data.</text>
</comment>
<dbReference type="EMBL" id="BNEC01000003">
    <property type="protein sequence ID" value="GHI66889.1"/>
    <property type="molecule type" value="Genomic_DNA"/>
</dbReference>
<evidence type="ECO:0000313" key="1">
    <source>
        <dbReference type="EMBL" id="GHI66889.1"/>
    </source>
</evidence>
<dbReference type="GeneID" id="95593253"/>
<reference evidence="2" key="1">
    <citation type="submission" date="2023-07" db="EMBL/GenBank/DDBJ databases">
        <title>Whole genome shotgun sequence of Streptomyces nojiriensis NBRC 13794.</title>
        <authorList>
            <person name="Komaki H."/>
            <person name="Tamura T."/>
        </authorList>
    </citation>
    <scope>NUCLEOTIDE SEQUENCE [LARGE SCALE GENOMIC DNA]</scope>
    <source>
        <strain evidence="2">NBRC 13794</strain>
    </source>
</reference>